<dbReference type="Proteomes" id="UP000317494">
    <property type="component" value="Unassembled WGS sequence"/>
</dbReference>
<dbReference type="GO" id="GO:0005524">
    <property type="term" value="F:ATP binding"/>
    <property type="evidence" value="ECO:0007669"/>
    <property type="project" value="UniProtKB-UniRule"/>
</dbReference>
<evidence type="ECO:0000256" key="6">
    <source>
        <dbReference type="PROSITE-ProRule" id="PRU10133"/>
    </source>
</evidence>
<comment type="caution">
    <text evidence="9">The sequence shown here is derived from an EMBL/GenBank/DDBJ whole genome shotgun (WGS) entry which is preliminary data.</text>
</comment>
<evidence type="ECO:0000313" key="10">
    <source>
        <dbReference type="EMBL" id="TPX47240.1"/>
    </source>
</evidence>
<feature type="domain" description="UBC core" evidence="8">
    <location>
        <begin position="5"/>
        <end position="165"/>
    </location>
</feature>
<dbReference type="EC" id="2.3.2.23" evidence="1"/>
<sequence length="166" mass="18917">MSESQASLLLKRQLRDLSKSPVEGFSAGLTDDNNIFEWDVTIIGPEGTLYEGGMFKATLSFPQNYPLMPPKMKFVSEMWHPNVYQDGEVCISILHEPGDDKYGYESANERWSPVHTVETIVVSVISMLASPNDESPANIDAAKQWRDDFKEFKKKVRLQVRKSTEW</sequence>
<evidence type="ECO:0000259" key="8">
    <source>
        <dbReference type="PROSITE" id="PS50127"/>
    </source>
</evidence>
<dbReference type="AlphaFoldDB" id="A0A507CVD9"/>
<evidence type="ECO:0000313" key="12">
    <source>
        <dbReference type="Proteomes" id="UP000320475"/>
    </source>
</evidence>
<dbReference type="OrthoDB" id="19692at2759"/>
<keyword evidence="2" id="KW-0808">Transferase</keyword>
<dbReference type="InterPro" id="IPR023313">
    <property type="entry name" value="UBQ-conjugating_AS"/>
</dbReference>
<dbReference type="PANTHER" id="PTHR24067">
    <property type="entry name" value="UBIQUITIN-CONJUGATING ENZYME E2"/>
    <property type="match status" value="1"/>
</dbReference>
<keyword evidence="11" id="KW-1185">Reference proteome</keyword>
<gene>
    <name evidence="9" type="ORF">SeLEV6574_g05223</name>
    <name evidence="10" type="ORF">SeMB42_g03408</name>
</gene>
<dbReference type="InterPro" id="IPR050113">
    <property type="entry name" value="Ub_conjugating_enzyme"/>
</dbReference>
<dbReference type="STRING" id="286115.A0A507CVD9"/>
<keyword evidence="5 7" id="KW-0067">ATP-binding</keyword>
<organism evidence="9 12">
    <name type="scientific">Synchytrium endobioticum</name>
    <dbReference type="NCBI Taxonomy" id="286115"/>
    <lineage>
        <taxon>Eukaryota</taxon>
        <taxon>Fungi</taxon>
        <taxon>Fungi incertae sedis</taxon>
        <taxon>Chytridiomycota</taxon>
        <taxon>Chytridiomycota incertae sedis</taxon>
        <taxon>Chytridiomycetes</taxon>
        <taxon>Synchytriales</taxon>
        <taxon>Synchytriaceae</taxon>
        <taxon>Synchytrium</taxon>
    </lineage>
</organism>
<keyword evidence="4 7" id="KW-0833">Ubl conjugation pathway</keyword>
<dbReference type="InterPro" id="IPR000608">
    <property type="entry name" value="UBC"/>
</dbReference>
<evidence type="ECO:0000256" key="7">
    <source>
        <dbReference type="RuleBase" id="RU362109"/>
    </source>
</evidence>
<dbReference type="Gene3D" id="3.10.110.10">
    <property type="entry name" value="Ubiquitin Conjugating Enzyme"/>
    <property type="match status" value="1"/>
</dbReference>
<dbReference type="SUPFAM" id="SSF54495">
    <property type="entry name" value="UBC-like"/>
    <property type="match status" value="1"/>
</dbReference>
<reference evidence="11 12" key="1">
    <citation type="journal article" date="2019" name="Sci. Rep.">
        <title>Comparative genomics of chytrid fungi reveal insights into the obligate biotrophic and pathogenic lifestyle of Synchytrium endobioticum.</title>
        <authorList>
            <person name="van de Vossenberg B.T.L.H."/>
            <person name="Warris S."/>
            <person name="Nguyen H.D.T."/>
            <person name="van Gent-Pelzer M.P.E."/>
            <person name="Joly D.L."/>
            <person name="van de Geest H.C."/>
            <person name="Bonants P.J.M."/>
            <person name="Smith D.S."/>
            <person name="Levesque C.A."/>
            <person name="van der Lee T.A.J."/>
        </authorList>
    </citation>
    <scope>NUCLEOTIDE SEQUENCE [LARGE SCALE GENOMIC DNA]</scope>
    <source>
        <strain evidence="9 12">LEV6574</strain>
        <strain evidence="10 11">MB42</strain>
    </source>
</reference>
<dbReference type="SMART" id="SM00212">
    <property type="entry name" value="UBCc"/>
    <property type="match status" value="1"/>
</dbReference>
<evidence type="ECO:0000313" key="9">
    <source>
        <dbReference type="EMBL" id="TPX43136.1"/>
    </source>
</evidence>
<evidence type="ECO:0000256" key="4">
    <source>
        <dbReference type="ARBA" id="ARBA00022786"/>
    </source>
</evidence>
<dbReference type="GO" id="GO:0061631">
    <property type="term" value="F:ubiquitin conjugating enzyme activity"/>
    <property type="evidence" value="ECO:0007669"/>
    <property type="project" value="UniProtKB-EC"/>
</dbReference>
<dbReference type="InterPro" id="IPR016135">
    <property type="entry name" value="UBQ-conjugating_enzyme/RWD"/>
</dbReference>
<evidence type="ECO:0000256" key="3">
    <source>
        <dbReference type="ARBA" id="ARBA00022741"/>
    </source>
</evidence>
<proteinExistence type="inferred from homology"/>
<dbReference type="PROSITE" id="PS00183">
    <property type="entry name" value="UBC_1"/>
    <property type="match status" value="1"/>
</dbReference>
<dbReference type="Proteomes" id="UP000320475">
    <property type="component" value="Unassembled WGS sequence"/>
</dbReference>
<dbReference type="PROSITE" id="PS50127">
    <property type="entry name" value="UBC_2"/>
    <property type="match status" value="1"/>
</dbReference>
<dbReference type="FunFam" id="3.10.110.10:FF:000025">
    <property type="entry name" value="ubiquitin-conjugating enzyme E2 7"/>
    <property type="match status" value="1"/>
</dbReference>
<keyword evidence="3 7" id="KW-0547">Nucleotide-binding</keyword>
<feature type="active site" description="Glycyl thioester intermediate" evidence="6">
    <location>
        <position position="90"/>
    </location>
</feature>
<evidence type="ECO:0000256" key="5">
    <source>
        <dbReference type="ARBA" id="ARBA00022840"/>
    </source>
</evidence>
<dbReference type="Pfam" id="PF00179">
    <property type="entry name" value="UQ_con"/>
    <property type="match status" value="1"/>
</dbReference>
<name>A0A507CVD9_9FUNG</name>
<dbReference type="EMBL" id="QEAM01000238">
    <property type="protein sequence ID" value="TPX43136.1"/>
    <property type="molecule type" value="Genomic_DNA"/>
</dbReference>
<protein>
    <recommendedName>
        <fullName evidence="1">E2 ubiquitin-conjugating enzyme</fullName>
        <ecNumber evidence="1">2.3.2.23</ecNumber>
    </recommendedName>
</protein>
<comment type="similarity">
    <text evidence="7">Belongs to the ubiquitin-conjugating enzyme family.</text>
</comment>
<accession>A0A507CVD9</accession>
<evidence type="ECO:0000256" key="2">
    <source>
        <dbReference type="ARBA" id="ARBA00022679"/>
    </source>
</evidence>
<dbReference type="CDD" id="cd23795">
    <property type="entry name" value="UBCc_UBE2G1"/>
    <property type="match status" value="1"/>
</dbReference>
<dbReference type="VEuPathDB" id="FungiDB:SeMB42_g03408"/>
<dbReference type="EMBL" id="QEAN01000120">
    <property type="protein sequence ID" value="TPX47240.1"/>
    <property type="molecule type" value="Genomic_DNA"/>
</dbReference>
<evidence type="ECO:0000256" key="1">
    <source>
        <dbReference type="ARBA" id="ARBA00012486"/>
    </source>
</evidence>
<evidence type="ECO:0000313" key="11">
    <source>
        <dbReference type="Proteomes" id="UP000317494"/>
    </source>
</evidence>